<feature type="domain" description="Phosphoribosyl-dephospho-CoA transferase MdcG C-terminal" evidence="3">
    <location>
        <begin position="118"/>
        <end position="209"/>
    </location>
</feature>
<dbReference type="Pfam" id="PF10620">
    <property type="entry name" value="MdcG"/>
    <property type="match status" value="1"/>
</dbReference>
<sequence length="222" mass="25842">MMSQRHQLVFLEHDSAFVIHSIHEEKQAITHYVNQWINQGLPCIYARQLSAEQDMLDLGLPVFLANKKHRVGLRLNKNKVSRKEDLPRLIDMASYFCKKIKGQPFTLFSQQDMADFHSISVYGSFLWEYLSEQPFVGDNSDLDLLIDYEGHSLDKLKQILTILKKKFNRTIDGEVRFKKLGDIAVNELVNSSADQLLFKNTDEIGLISRHDLYKQYPDLLRL</sequence>
<gene>
    <name evidence="5" type="primary">mdcG</name>
    <name evidence="5" type="ORF">LOX96_10370</name>
</gene>
<dbReference type="EMBL" id="JAJKBJ010000011">
    <property type="protein sequence ID" value="MCL9684499.1"/>
    <property type="molecule type" value="Genomic_DNA"/>
</dbReference>
<feature type="domain" description="Phosphoribosyl-dephospho-CoA transferase MdcG N-terminal" evidence="4">
    <location>
        <begin position="4"/>
        <end position="82"/>
    </location>
</feature>
<keyword evidence="2" id="KW-0548">Nucleotidyltransferase</keyword>
<evidence type="ECO:0000259" key="3">
    <source>
        <dbReference type="Pfam" id="PF10620"/>
    </source>
</evidence>
<dbReference type="InterPro" id="IPR048903">
    <property type="entry name" value="MdcG_N"/>
</dbReference>
<evidence type="ECO:0000313" key="5">
    <source>
        <dbReference type="EMBL" id="MCL9684499.1"/>
    </source>
</evidence>
<reference evidence="5" key="1">
    <citation type="submission" date="2021-11" db="EMBL/GenBank/DDBJ databases">
        <title>Legionella maioricencis sp. nov., a new species isolated from hot water samples in Mallorca.</title>
        <authorList>
            <person name="Crespi S."/>
            <person name="Drasar V."/>
            <person name="Salva-Serra F."/>
            <person name="Jaen-Luchoro D."/>
            <person name="Pineiro-Iglesias B."/>
            <person name="Aliaga F."/>
            <person name="Fernandez-Juarez V."/>
            <person name="Coll G."/>
            <person name="Moore E.R.B."/>
            <person name="Bennasar-Figueras A."/>
        </authorList>
    </citation>
    <scope>NUCLEOTIDE SEQUENCE</scope>
    <source>
        <strain evidence="5">HCPI-6</strain>
    </source>
</reference>
<dbReference type="InterPro" id="IPR049180">
    <property type="entry name" value="MdcG_C"/>
</dbReference>
<dbReference type="AlphaFoldDB" id="A0A9X2IB10"/>
<evidence type="ECO:0000256" key="2">
    <source>
        <dbReference type="ARBA" id="ARBA00022695"/>
    </source>
</evidence>
<keyword evidence="1" id="KW-0808">Transferase</keyword>
<dbReference type="InterPro" id="IPR017557">
    <property type="entry name" value="Holo-ACP_synthase"/>
</dbReference>
<keyword evidence="6" id="KW-1185">Reference proteome</keyword>
<dbReference type="Proteomes" id="UP001139721">
    <property type="component" value="Unassembled WGS sequence"/>
</dbReference>
<protein>
    <submittedName>
        <fullName evidence="5">Malonate decarboxylase holo-[acyl-carrier-protein] synthase</fullName>
    </submittedName>
</protein>
<dbReference type="Pfam" id="PF20866">
    <property type="entry name" value="MdcG_N"/>
    <property type="match status" value="1"/>
</dbReference>
<evidence type="ECO:0000259" key="4">
    <source>
        <dbReference type="Pfam" id="PF20866"/>
    </source>
</evidence>
<name>A0A9X2IB10_9GAMM</name>
<comment type="caution">
    <text evidence="5">The sequence shown here is derived from an EMBL/GenBank/DDBJ whole genome shotgun (WGS) entry which is preliminary data.</text>
</comment>
<organism evidence="5 6">
    <name type="scientific">Legionella maioricensis</name>
    <dbReference type="NCBI Taxonomy" id="2896528"/>
    <lineage>
        <taxon>Bacteria</taxon>
        <taxon>Pseudomonadati</taxon>
        <taxon>Pseudomonadota</taxon>
        <taxon>Gammaproteobacteria</taxon>
        <taxon>Legionellales</taxon>
        <taxon>Legionellaceae</taxon>
        <taxon>Legionella</taxon>
    </lineage>
</organism>
<evidence type="ECO:0000256" key="1">
    <source>
        <dbReference type="ARBA" id="ARBA00022679"/>
    </source>
</evidence>
<dbReference type="GO" id="GO:0016779">
    <property type="term" value="F:nucleotidyltransferase activity"/>
    <property type="evidence" value="ECO:0007669"/>
    <property type="project" value="UniProtKB-KW"/>
</dbReference>
<proteinExistence type="predicted"/>
<accession>A0A9X2IB10</accession>
<evidence type="ECO:0000313" key="6">
    <source>
        <dbReference type="Proteomes" id="UP001139721"/>
    </source>
</evidence>
<dbReference type="RefSeq" id="WP_250422123.1">
    <property type="nucleotide sequence ID" value="NZ_JAJKBJ010000011.1"/>
</dbReference>
<dbReference type="NCBIfam" id="TIGR03135">
    <property type="entry name" value="malonate_mdcG"/>
    <property type="match status" value="1"/>
</dbReference>